<feature type="region of interest" description="Disordered" evidence="4">
    <location>
        <begin position="429"/>
        <end position="467"/>
    </location>
</feature>
<feature type="domain" description="ARID" evidence="5">
    <location>
        <begin position="15"/>
        <end position="107"/>
    </location>
</feature>
<dbReference type="InterPro" id="IPR036431">
    <property type="entry name" value="ARID_dom_sf"/>
</dbReference>
<keyword evidence="2" id="KW-0804">Transcription</keyword>
<dbReference type="Proteomes" id="UP000472265">
    <property type="component" value="Chromosome 12"/>
</dbReference>
<dbReference type="SMART" id="SM01014">
    <property type="entry name" value="ARID"/>
    <property type="match status" value="1"/>
</dbReference>
<dbReference type="GO" id="GO:0006357">
    <property type="term" value="P:regulation of transcription by RNA polymerase II"/>
    <property type="evidence" value="ECO:0007669"/>
    <property type="project" value="TreeGrafter"/>
</dbReference>
<dbReference type="InterPro" id="IPR051232">
    <property type="entry name" value="ARID/SWI1_ChromRemod"/>
</dbReference>
<keyword evidence="7" id="KW-1185">Reference proteome</keyword>
<dbReference type="PROSITE" id="PS51011">
    <property type="entry name" value="ARID"/>
    <property type="match status" value="1"/>
</dbReference>
<dbReference type="Gene3D" id="1.10.150.60">
    <property type="entry name" value="ARID DNA-binding domain"/>
    <property type="match status" value="1"/>
</dbReference>
<evidence type="ECO:0000259" key="5">
    <source>
        <dbReference type="PROSITE" id="PS51011"/>
    </source>
</evidence>
<dbReference type="CDD" id="cd16869">
    <property type="entry name" value="ARID_ARID5"/>
    <property type="match status" value="1"/>
</dbReference>
<dbReference type="InterPro" id="IPR001606">
    <property type="entry name" value="ARID_dom"/>
</dbReference>
<keyword evidence="1" id="KW-0805">Transcription regulation</keyword>
<dbReference type="GeneTree" id="ENSGT00940000163584"/>
<reference evidence="6" key="1">
    <citation type="submission" date="2021-04" db="EMBL/GenBank/DDBJ databases">
        <authorList>
            <consortium name="Wellcome Sanger Institute Data Sharing"/>
        </authorList>
    </citation>
    <scope>NUCLEOTIDE SEQUENCE [LARGE SCALE GENOMIC DNA]</scope>
</reference>
<dbReference type="InParanoid" id="A0A671XDV1"/>
<evidence type="ECO:0000256" key="1">
    <source>
        <dbReference type="ARBA" id="ARBA00023015"/>
    </source>
</evidence>
<keyword evidence="3" id="KW-0539">Nucleus</keyword>
<reference evidence="6" key="2">
    <citation type="submission" date="2025-08" db="UniProtKB">
        <authorList>
            <consortium name="Ensembl"/>
        </authorList>
    </citation>
    <scope>IDENTIFICATION</scope>
</reference>
<dbReference type="OMA" id="LAYECHV"/>
<name>A0A671XDV1_SPAAU</name>
<feature type="region of interest" description="Disordered" evidence="4">
    <location>
        <begin position="176"/>
        <end position="196"/>
    </location>
</feature>
<feature type="compositionally biased region" description="Polar residues" evidence="4">
    <location>
        <begin position="176"/>
        <end position="189"/>
    </location>
</feature>
<feature type="compositionally biased region" description="Low complexity" evidence="4">
    <location>
        <begin position="235"/>
        <end position="259"/>
    </location>
</feature>
<protein>
    <submittedName>
        <fullName evidence="6">AT-rich interaction domain 6</fullName>
    </submittedName>
</protein>
<dbReference type="SMART" id="SM00501">
    <property type="entry name" value="BRIGHT"/>
    <property type="match status" value="1"/>
</dbReference>
<evidence type="ECO:0000256" key="3">
    <source>
        <dbReference type="ARBA" id="ARBA00023242"/>
    </source>
</evidence>
<evidence type="ECO:0000313" key="7">
    <source>
        <dbReference type="Proteomes" id="UP000472265"/>
    </source>
</evidence>
<dbReference type="PANTHER" id="PTHR13964:SF25">
    <property type="entry name" value="AT-RICH INTERACTIVE DOMAIN-CONTAINING PROTEIN 5A"/>
    <property type="match status" value="1"/>
</dbReference>
<dbReference type="GO" id="GO:0005634">
    <property type="term" value="C:nucleus"/>
    <property type="evidence" value="ECO:0007669"/>
    <property type="project" value="TreeGrafter"/>
</dbReference>
<dbReference type="SUPFAM" id="SSF46774">
    <property type="entry name" value="ARID-like"/>
    <property type="match status" value="1"/>
</dbReference>
<dbReference type="Ensembl" id="ENSSAUT00010050914.1">
    <property type="protein sequence ID" value="ENSSAUP00010048401.1"/>
    <property type="gene ID" value="ENSSAUG00010020182.1"/>
</dbReference>
<evidence type="ECO:0000313" key="6">
    <source>
        <dbReference type="Ensembl" id="ENSSAUP00010048401.1"/>
    </source>
</evidence>
<feature type="region of interest" description="Disordered" evidence="4">
    <location>
        <begin position="228"/>
        <end position="295"/>
    </location>
</feature>
<feature type="region of interest" description="Disordered" evidence="4">
    <location>
        <begin position="329"/>
        <end position="351"/>
    </location>
</feature>
<dbReference type="AlphaFoldDB" id="A0A671XDV1"/>
<dbReference type="Pfam" id="PF01388">
    <property type="entry name" value="ARID"/>
    <property type="match status" value="1"/>
</dbReference>
<dbReference type="FunFam" id="1.10.150.60:FF:000015">
    <property type="entry name" value="AT-rich interactive domain-containing protein 5B"/>
    <property type="match status" value="1"/>
</dbReference>
<gene>
    <name evidence="6" type="primary">arid6</name>
</gene>
<organism evidence="6 7">
    <name type="scientific">Sparus aurata</name>
    <name type="common">Gilthead sea bream</name>
    <dbReference type="NCBI Taxonomy" id="8175"/>
    <lineage>
        <taxon>Eukaryota</taxon>
        <taxon>Metazoa</taxon>
        <taxon>Chordata</taxon>
        <taxon>Craniata</taxon>
        <taxon>Vertebrata</taxon>
        <taxon>Euteleostomi</taxon>
        <taxon>Actinopterygii</taxon>
        <taxon>Neopterygii</taxon>
        <taxon>Teleostei</taxon>
        <taxon>Neoteleostei</taxon>
        <taxon>Acanthomorphata</taxon>
        <taxon>Eupercaria</taxon>
        <taxon>Spariformes</taxon>
        <taxon>Sparidae</taxon>
        <taxon>Sparus</taxon>
    </lineage>
</organism>
<proteinExistence type="predicted"/>
<dbReference type="FunCoup" id="A0A671XDV1">
    <property type="interactions" value="4"/>
</dbReference>
<dbReference type="GO" id="GO:0000976">
    <property type="term" value="F:transcription cis-regulatory region binding"/>
    <property type="evidence" value="ECO:0007669"/>
    <property type="project" value="TreeGrafter"/>
</dbReference>
<evidence type="ECO:0000256" key="2">
    <source>
        <dbReference type="ARBA" id="ARBA00023163"/>
    </source>
</evidence>
<accession>A0A671XDV1</accession>
<sequence length="589" mass="65631">TVFQHMPQSRSNWSDEEEKEFLKDLYVFMKKRDTPIERIPNLGFKQIDLFVMYKTVQDLGGYHQVTAQQLWKQVYNMLGGNPRSTSAATCTRRHYEKLLLPYECHVKGISLNNLPLHQPKHLHFANFSKENDDGQRPAKRQLLSLPLTFPMPLQYAHYYHPGHIVLPPQLPVTSTMLTPQGSPAPQFSLNPPCPNPEIVNEPLEHLRFLAERYKTSSGLAEPLNLSVKASRQEAKSNPASSFSPPSSSKNPKFLNKPSPLYTPRCPPVVRNERRETPDVEAGSGDTPSANPGKPREAYVIEVKAITASRSPAYDSALKRRADEGAQCFSSPSIDLTVEQPDEREGSSPEARGLNLSQILPSIPRGNGGEMEIELPLSVFQNWLRLCKSSAMVPGGKQLPTLPILEEHSGQTNCSNTDAPPTNLPFQVSPQNWSSDAQDLRTRPRNLPSPTTTTQTTGNHHNHMGQNPFASYKLLPTGGILKNAESRDVFPLNRHGVFNPYTSKPTSCWDSYEKDTRAPPIQVNVASHPLAVLQNFAAAKSYNDDLIQGDKDRSERVPSTVLMMNSGSTPLLHLTNEEVMKLKKIISSSM</sequence>
<dbReference type="PANTHER" id="PTHR13964">
    <property type="entry name" value="RBP-RELATED"/>
    <property type="match status" value="1"/>
</dbReference>
<reference evidence="6" key="3">
    <citation type="submission" date="2025-09" db="UniProtKB">
        <authorList>
            <consortium name="Ensembl"/>
        </authorList>
    </citation>
    <scope>IDENTIFICATION</scope>
</reference>
<evidence type="ECO:0000256" key="4">
    <source>
        <dbReference type="SAM" id="MobiDB-lite"/>
    </source>
</evidence>